<evidence type="ECO:0000313" key="3">
    <source>
        <dbReference type="EMBL" id="KAL1853101.1"/>
    </source>
</evidence>
<organism evidence="3 4">
    <name type="scientific">Diaporthe australafricana</name>
    <dbReference type="NCBI Taxonomy" id="127596"/>
    <lineage>
        <taxon>Eukaryota</taxon>
        <taxon>Fungi</taxon>
        <taxon>Dikarya</taxon>
        <taxon>Ascomycota</taxon>
        <taxon>Pezizomycotina</taxon>
        <taxon>Sordariomycetes</taxon>
        <taxon>Sordariomycetidae</taxon>
        <taxon>Diaporthales</taxon>
        <taxon>Diaporthaceae</taxon>
        <taxon>Diaporthe</taxon>
    </lineage>
</organism>
<protein>
    <recommendedName>
        <fullName evidence="2">Clr5 domain-containing protein</fullName>
    </recommendedName>
</protein>
<name>A0ABR3W4V0_9PEZI</name>
<sequence length="529" mass="59650">MPPFRPLLAPRPAAKPLPPTPQVAAQRRPKQQRNYHKDSEWESLRPTVESLYIDEDKKVEEVVDILASQGFKASRRQYLKRLKQWGFSKNVKQDDMKILLSKANARLSHAERFKDRSFIRDGFLPSPSAATPYGVTYRTPRTPEDLSALPIQQAKPASDAADEIRFSCPVSKITTCEGFWRCQEPNKRKITHQHQLGRFGISSTPHGMSILDAQSLLEKCHGLAGVLHRLITDENQAHFAKMPIPSRAKGVATGPQFWIVHSGSRAAKFNAEMRDRLLLEMQSSETLSLILNLPGALRPAWHGQWTPLSDSVGENIEALGCQMFGSNSSYYPGMDLLELYLLVNPRPSGIQAILLRVTLGADTLDTLDCPLCETRFMTVDCISSESAIKINVPLKKEDVELVFARNKLVLWQYAETSRWSDGLNRLEGWECRAPCVPQPRYAPVLESCTEGNTPVFDTGIWDSMNTADRGASFQPYPLDARFHVCSNCDEKRRDVESVDMCFDPNPSWGSRSWDPEGLDCELYDEQLED</sequence>
<gene>
    <name evidence="3" type="ORF">Daus18300_011929</name>
</gene>
<dbReference type="PANTHER" id="PTHR38788">
    <property type="entry name" value="CLR5 DOMAIN-CONTAINING PROTEIN"/>
    <property type="match status" value="1"/>
</dbReference>
<comment type="caution">
    <text evidence="3">The sequence shown here is derived from an EMBL/GenBank/DDBJ whole genome shotgun (WGS) entry which is preliminary data.</text>
</comment>
<reference evidence="3 4" key="1">
    <citation type="journal article" date="2024" name="IMA Fungus">
        <title>IMA Genome - F19 : A genome assembly and annotation guide to empower mycologists, including annotated draft genome sequences of Ceratocystis pirilliformis, Diaporthe australafricana, Fusarium ophioides, Paecilomyces lecythidis, and Sporothrix stenoceras.</title>
        <authorList>
            <person name="Aylward J."/>
            <person name="Wilson A.M."/>
            <person name="Visagie C.M."/>
            <person name="Spraker J."/>
            <person name="Barnes I."/>
            <person name="Buitendag C."/>
            <person name="Ceriani C."/>
            <person name="Del Mar Angel L."/>
            <person name="du Plessis D."/>
            <person name="Fuchs T."/>
            <person name="Gasser K."/>
            <person name="Kramer D."/>
            <person name="Li W."/>
            <person name="Munsamy K."/>
            <person name="Piso A."/>
            <person name="Price J.L."/>
            <person name="Sonnekus B."/>
            <person name="Thomas C."/>
            <person name="van der Nest A."/>
            <person name="van Dijk A."/>
            <person name="van Heerden A."/>
            <person name="van Vuuren N."/>
            <person name="Yilmaz N."/>
            <person name="Duong T.A."/>
            <person name="van der Merwe N.A."/>
            <person name="Wingfield M.J."/>
            <person name="Wingfield B.D."/>
        </authorList>
    </citation>
    <scope>NUCLEOTIDE SEQUENCE [LARGE SCALE GENOMIC DNA]</scope>
    <source>
        <strain evidence="3 4">CMW 18300</strain>
    </source>
</reference>
<keyword evidence="4" id="KW-1185">Reference proteome</keyword>
<dbReference type="Proteomes" id="UP001583177">
    <property type="component" value="Unassembled WGS sequence"/>
</dbReference>
<dbReference type="Pfam" id="PF14420">
    <property type="entry name" value="Clr5"/>
    <property type="match status" value="1"/>
</dbReference>
<evidence type="ECO:0000256" key="1">
    <source>
        <dbReference type="SAM" id="MobiDB-lite"/>
    </source>
</evidence>
<evidence type="ECO:0000313" key="4">
    <source>
        <dbReference type="Proteomes" id="UP001583177"/>
    </source>
</evidence>
<feature type="region of interest" description="Disordered" evidence="1">
    <location>
        <begin position="1"/>
        <end position="41"/>
    </location>
</feature>
<dbReference type="PANTHER" id="PTHR38788:SF3">
    <property type="entry name" value="CLR5 DOMAIN-CONTAINING PROTEIN"/>
    <property type="match status" value="1"/>
</dbReference>
<accession>A0ABR3W4V0</accession>
<evidence type="ECO:0000259" key="2">
    <source>
        <dbReference type="Pfam" id="PF14420"/>
    </source>
</evidence>
<feature type="compositionally biased region" description="Low complexity" evidence="1">
    <location>
        <begin position="1"/>
        <end position="12"/>
    </location>
</feature>
<feature type="domain" description="Clr5" evidence="2">
    <location>
        <begin position="38"/>
        <end position="89"/>
    </location>
</feature>
<dbReference type="InterPro" id="IPR025676">
    <property type="entry name" value="Clr5_dom"/>
</dbReference>
<proteinExistence type="predicted"/>
<dbReference type="EMBL" id="JAWRVE010000153">
    <property type="protein sequence ID" value="KAL1853101.1"/>
    <property type="molecule type" value="Genomic_DNA"/>
</dbReference>